<accession>A0A917R567</accession>
<evidence type="ECO:0000313" key="3">
    <source>
        <dbReference type="EMBL" id="GGK91190.1"/>
    </source>
</evidence>
<feature type="region of interest" description="Disordered" evidence="1">
    <location>
        <begin position="1"/>
        <end position="21"/>
    </location>
</feature>
<organism evidence="3 4">
    <name type="scientific">Streptomyces flaveus</name>
    <dbReference type="NCBI Taxonomy" id="66370"/>
    <lineage>
        <taxon>Bacteria</taxon>
        <taxon>Bacillati</taxon>
        <taxon>Actinomycetota</taxon>
        <taxon>Actinomycetes</taxon>
        <taxon>Kitasatosporales</taxon>
        <taxon>Streptomycetaceae</taxon>
        <taxon>Streptomyces</taxon>
        <taxon>Streptomyces aurantiacus group</taxon>
    </lineage>
</organism>
<dbReference type="EMBL" id="BMPQ01000018">
    <property type="protein sequence ID" value="GGK91190.1"/>
    <property type="molecule type" value="Genomic_DNA"/>
</dbReference>
<dbReference type="InterPro" id="IPR007278">
    <property type="entry name" value="DUF397"/>
</dbReference>
<feature type="domain" description="DUF397" evidence="2">
    <location>
        <begin position="10"/>
        <end position="64"/>
    </location>
</feature>
<comment type="caution">
    <text evidence="3">The sequence shown here is derived from an EMBL/GenBank/DDBJ whole genome shotgun (WGS) entry which is preliminary data.</text>
</comment>
<reference evidence="3" key="1">
    <citation type="journal article" date="2014" name="Int. J. Syst. Evol. Microbiol.">
        <title>Complete genome sequence of Corynebacterium casei LMG S-19264T (=DSM 44701T), isolated from a smear-ripened cheese.</title>
        <authorList>
            <consortium name="US DOE Joint Genome Institute (JGI-PGF)"/>
            <person name="Walter F."/>
            <person name="Albersmeier A."/>
            <person name="Kalinowski J."/>
            <person name="Ruckert C."/>
        </authorList>
    </citation>
    <scope>NUCLEOTIDE SEQUENCE</scope>
    <source>
        <strain evidence="3">JCM 3035</strain>
    </source>
</reference>
<name>A0A917R567_9ACTN</name>
<dbReference type="AlphaFoldDB" id="A0A917R567"/>
<gene>
    <name evidence="3" type="ORF">GCM10010094_60180</name>
</gene>
<keyword evidence="4" id="KW-1185">Reference proteome</keyword>
<evidence type="ECO:0000259" key="2">
    <source>
        <dbReference type="Pfam" id="PF04149"/>
    </source>
</evidence>
<dbReference type="Proteomes" id="UP000637788">
    <property type="component" value="Unassembled WGS sequence"/>
</dbReference>
<protein>
    <recommendedName>
        <fullName evidence="2">DUF397 domain-containing protein</fullName>
    </recommendedName>
</protein>
<dbReference type="Pfam" id="PF04149">
    <property type="entry name" value="DUF397"/>
    <property type="match status" value="1"/>
</dbReference>
<proteinExistence type="predicted"/>
<evidence type="ECO:0000256" key="1">
    <source>
        <dbReference type="SAM" id="MobiDB-lite"/>
    </source>
</evidence>
<reference evidence="3" key="2">
    <citation type="submission" date="2020-09" db="EMBL/GenBank/DDBJ databases">
        <authorList>
            <person name="Sun Q."/>
            <person name="Ohkuma M."/>
        </authorList>
    </citation>
    <scope>NUCLEOTIDE SEQUENCE</scope>
    <source>
        <strain evidence="3">JCM 3035</strain>
    </source>
</reference>
<evidence type="ECO:0000313" key="4">
    <source>
        <dbReference type="Proteomes" id="UP000637788"/>
    </source>
</evidence>
<dbReference type="RefSeq" id="WP_189324937.1">
    <property type="nucleotide sequence ID" value="NZ_BMPQ01000018.1"/>
</dbReference>
<sequence>MTHTPDLSTAAWHKSSYSEGGDNDCLEVADGYPGIVPVRDSKIPEGGVLVFGASSWSAFVGGVKETA</sequence>